<evidence type="ECO:0008006" key="3">
    <source>
        <dbReference type="Google" id="ProtNLM"/>
    </source>
</evidence>
<proteinExistence type="predicted"/>
<comment type="caution">
    <text evidence="1">The sequence shown here is derived from an EMBL/GenBank/DDBJ whole genome shotgun (WGS) entry which is preliminary data.</text>
</comment>
<evidence type="ECO:0000313" key="1">
    <source>
        <dbReference type="EMBL" id="KTS99594.1"/>
    </source>
</evidence>
<evidence type="ECO:0000313" key="2">
    <source>
        <dbReference type="Proteomes" id="UP000072520"/>
    </source>
</evidence>
<accession>A0AB34VKG1</accession>
<sequence>MLRPGFFIFMALLSGCSSSPKGVECPGDVSTIYGQSLGQTQGTVFDLVTAFSVSRDGVNVQSGPLQSLDRFQYVPSAVTSEGYYAQRLSDKQFRLINPYQDTMITWTCP</sequence>
<gene>
    <name evidence="1" type="ORF">RSA13_05040</name>
</gene>
<dbReference type="EMBL" id="LDSI01000006">
    <property type="protein sequence ID" value="KTS99594.1"/>
    <property type="molecule type" value="Genomic_DNA"/>
</dbReference>
<protein>
    <recommendedName>
        <fullName evidence="3">Lipoprotein</fullName>
    </recommendedName>
</protein>
<reference evidence="1 2" key="1">
    <citation type="journal article" date="2016" name="Front. Microbiol.">
        <title>Genomic Resource of Rice Seed Associated Bacteria.</title>
        <authorList>
            <person name="Midha S."/>
            <person name="Bansal K."/>
            <person name="Sharma S."/>
            <person name="Kumar N."/>
            <person name="Patil P.P."/>
            <person name="Chaudhry V."/>
            <person name="Patil P.B."/>
        </authorList>
    </citation>
    <scope>NUCLEOTIDE SEQUENCE [LARGE SCALE GENOMIC DNA]</scope>
    <source>
        <strain evidence="1 2">RSA13</strain>
    </source>
</reference>
<dbReference type="AlphaFoldDB" id="A0AB34VKG1"/>
<dbReference type="PROSITE" id="PS51257">
    <property type="entry name" value="PROKAR_LIPOPROTEIN"/>
    <property type="match status" value="1"/>
</dbReference>
<dbReference type="Proteomes" id="UP000072520">
    <property type="component" value="Unassembled WGS sequence"/>
</dbReference>
<organism evidence="1 2">
    <name type="scientific">Pantoea stewartii</name>
    <dbReference type="NCBI Taxonomy" id="66269"/>
    <lineage>
        <taxon>Bacteria</taxon>
        <taxon>Pseudomonadati</taxon>
        <taxon>Pseudomonadota</taxon>
        <taxon>Gammaproteobacteria</taxon>
        <taxon>Enterobacterales</taxon>
        <taxon>Erwiniaceae</taxon>
        <taxon>Pantoea</taxon>
    </lineage>
</organism>
<dbReference type="RefSeq" id="WP_033737760.1">
    <property type="nucleotide sequence ID" value="NZ_CP046585.1"/>
</dbReference>
<name>A0AB34VKG1_9GAMM</name>